<accession>A0A8H4Q1B3</accession>
<dbReference type="AlphaFoldDB" id="A0A8H4Q1B3"/>
<sequence>MANPSPPSTPAALTSLQVLWDKAPPFIKHLVIRGPGGSSNGAQDAVQALAGDTGRSMHQGRLGLGRREDPEDLARRGPACI</sequence>
<keyword evidence="3" id="KW-1185">Reference proteome</keyword>
<feature type="compositionally biased region" description="Basic and acidic residues" evidence="1">
    <location>
        <begin position="65"/>
        <end position="75"/>
    </location>
</feature>
<dbReference type="Proteomes" id="UP000562929">
    <property type="component" value="Unassembled WGS sequence"/>
</dbReference>
<organism evidence="2 3">
    <name type="scientific">Ophiocordyceps camponoti-floridani</name>
    <dbReference type="NCBI Taxonomy" id="2030778"/>
    <lineage>
        <taxon>Eukaryota</taxon>
        <taxon>Fungi</taxon>
        <taxon>Dikarya</taxon>
        <taxon>Ascomycota</taxon>
        <taxon>Pezizomycotina</taxon>
        <taxon>Sordariomycetes</taxon>
        <taxon>Hypocreomycetidae</taxon>
        <taxon>Hypocreales</taxon>
        <taxon>Ophiocordycipitaceae</taxon>
        <taxon>Ophiocordyceps</taxon>
    </lineage>
</organism>
<evidence type="ECO:0000313" key="3">
    <source>
        <dbReference type="Proteomes" id="UP000562929"/>
    </source>
</evidence>
<gene>
    <name evidence="2" type="ORF">GQ602_007393</name>
</gene>
<reference evidence="2 3" key="1">
    <citation type="journal article" date="2020" name="G3 (Bethesda)">
        <title>Genetic Underpinnings of Host Manipulation by Ophiocordyceps as Revealed by Comparative Transcriptomics.</title>
        <authorList>
            <person name="Will I."/>
            <person name="Das B."/>
            <person name="Trinh T."/>
            <person name="Brachmann A."/>
            <person name="Ohm R.A."/>
            <person name="de Bekker C."/>
        </authorList>
    </citation>
    <scope>NUCLEOTIDE SEQUENCE [LARGE SCALE GENOMIC DNA]</scope>
    <source>
        <strain evidence="2 3">EC05</strain>
    </source>
</reference>
<feature type="region of interest" description="Disordered" evidence="1">
    <location>
        <begin position="51"/>
        <end position="81"/>
    </location>
</feature>
<proteinExistence type="predicted"/>
<evidence type="ECO:0000313" key="2">
    <source>
        <dbReference type="EMBL" id="KAF4581256.1"/>
    </source>
</evidence>
<protein>
    <submittedName>
        <fullName evidence="2">Uncharacterized protein</fullName>
    </submittedName>
</protein>
<name>A0A8H4Q1B3_9HYPO</name>
<evidence type="ECO:0000256" key="1">
    <source>
        <dbReference type="SAM" id="MobiDB-lite"/>
    </source>
</evidence>
<dbReference type="EMBL" id="JAACLJ010000009">
    <property type="protein sequence ID" value="KAF4581256.1"/>
    <property type="molecule type" value="Genomic_DNA"/>
</dbReference>
<comment type="caution">
    <text evidence="2">The sequence shown here is derived from an EMBL/GenBank/DDBJ whole genome shotgun (WGS) entry which is preliminary data.</text>
</comment>